<dbReference type="AlphaFoldDB" id="K1X3X4"/>
<sequence>MNFNWNHDALPLNTKSVTVGLVISKTSDEAYTTAPVLPALSAKMMVGVNTPSVYNEVILRV</sequence>
<name>K1X3X4_9BACT</name>
<proteinExistence type="predicted"/>
<dbReference type="EMBL" id="AMFJ01036163">
    <property type="protein sequence ID" value="EKD24780.1"/>
    <property type="molecule type" value="Genomic_DNA"/>
</dbReference>
<protein>
    <submittedName>
        <fullName evidence="1">Uncharacterized protein</fullName>
    </submittedName>
</protein>
<gene>
    <name evidence="1" type="ORF">ACD_80C00156G0001</name>
</gene>
<reference evidence="1" key="1">
    <citation type="journal article" date="2012" name="Science">
        <title>Fermentation, hydrogen, and sulfur metabolism in multiple uncultivated bacterial phyla.</title>
        <authorList>
            <person name="Wrighton K.C."/>
            <person name="Thomas B.C."/>
            <person name="Sharon I."/>
            <person name="Miller C.S."/>
            <person name="Castelle C.J."/>
            <person name="VerBerkmoes N.C."/>
            <person name="Wilkins M.J."/>
            <person name="Hettich R.L."/>
            <person name="Lipton M.S."/>
            <person name="Williams K.H."/>
            <person name="Long P.E."/>
            <person name="Banfield J.F."/>
        </authorList>
    </citation>
    <scope>NUCLEOTIDE SEQUENCE [LARGE SCALE GENOMIC DNA]</scope>
</reference>
<evidence type="ECO:0000313" key="1">
    <source>
        <dbReference type="EMBL" id="EKD24780.1"/>
    </source>
</evidence>
<accession>K1X3X4</accession>
<comment type="caution">
    <text evidence="1">The sequence shown here is derived from an EMBL/GenBank/DDBJ whole genome shotgun (WGS) entry which is preliminary data.</text>
</comment>
<organism evidence="1">
    <name type="scientific">uncultured bacterium</name>
    <name type="common">gcode 4</name>
    <dbReference type="NCBI Taxonomy" id="1234023"/>
    <lineage>
        <taxon>Bacteria</taxon>
        <taxon>environmental samples</taxon>
    </lineage>
</organism>